<proteinExistence type="predicted"/>
<sequence>MLHILKFTNDIIIMETLILDLTTLITLVSDICNDKNIKSRFGDLTEWKGKNNNVYNLILDEEIDPVLPKLLEKLKDHKLTTTRLVWDKFVEMITMYGSNSEISILNNLKIEVIDDDISDEFNEITNKQWTDLNKSSFGTAHKKGYTLVTGNIGALKDIMNKNIDLKYIAHRSRCFVGRKFDRNNSIES</sequence>
<accession>A0A7D3V5M1</accession>
<reference evidence="2 3" key="1">
    <citation type="submission" date="2020-04" db="EMBL/GenBank/DDBJ databases">
        <title>Advantages and limits of metagenomic assembly and binning of a giant virus.</title>
        <authorList>
            <person name="Schulz F."/>
            <person name="Andreani J."/>
            <person name="Francis R."/>
            <person name="Boudjemaa H."/>
            <person name="Bou Khalil J.Y."/>
            <person name="Lee J."/>
            <person name="La Scola B."/>
            <person name="Woyke T."/>
        </authorList>
    </citation>
    <scope>NUCLEOTIDE SEQUENCE [LARGE SCALE GENOMIC DNA]</scope>
    <source>
        <strain evidence="2 3">FV1/VV64</strain>
    </source>
</reference>
<dbReference type="InterPro" id="IPR010733">
    <property type="entry name" value="DUF1308"/>
</dbReference>
<dbReference type="Pfam" id="PF07000">
    <property type="entry name" value="DUF1308"/>
    <property type="match status" value="1"/>
</dbReference>
<dbReference type="EMBL" id="MT418680">
    <property type="protein sequence ID" value="QKF94235.1"/>
    <property type="molecule type" value="Genomic_DNA"/>
</dbReference>
<keyword evidence="3" id="KW-1185">Reference proteome</keyword>
<organism evidence="2 3">
    <name type="scientific">Fadolivirus FV1/VV64</name>
    <dbReference type="NCBI Taxonomy" id="3070911"/>
    <lineage>
        <taxon>Viruses</taxon>
        <taxon>Varidnaviria</taxon>
        <taxon>Bamfordvirae</taxon>
        <taxon>Nucleocytoviricota</taxon>
        <taxon>Megaviricetes</taxon>
        <taxon>Imitervirales</taxon>
        <taxon>Mimiviridae</taxon>
        <taxon>Klosneuvirinae</taxon>
        <taxon>Fadolivirus</taxon>
        <taxon>Fadolivirus algeromassiliense</taxon>
    </lineage>
</organism>
<gene>
    <name evidence="2" type="ORF">Fadolivirus_1_777</name>
</gene>
<dbReference type="PANTHER" id="PTHR13379:SF0">
    <property type="entry name" value="UPF0415 PROTEIN C7ORF25"/>
    <property type="match status" value="1"/>
</dbReference>
<evidence type="ECO:0000313" key="3">
    <source>
        <dbReference type="Proteomes" id="UP001162001"/>
    </source>
</evidence>
<dbReference type="PANTHER" id="PTHR13379">
    <property type="entry name" value="UNCHARACTERIZED DUF1308"/>
    <property type="match status" value="1"/>
</dbReference>
<protein>
    <submittedName>
        <fullName evidence="2">DUF1308 protein</fullName>
    </submittedName>
</protein>
<name>A0A7D3V5M1_9VIRU</name>
<feature type="domain" description="DUF1308" evidence="1">
    <location>
        <begin position="19"/>
        <end position="177"/>
    </location>
</feature>
<evidence type="ECO:0000313" key="2">
    <source>
        <dbReference type="EMBL" id="QKF94235.1"/>
    </source>
</evidence>
<evidence type="ECO:0000259" key="1">
    <source>
        <dbReference type="Pfam" id="PF07000"/>
    </source>
</evidence>
<dbReference type="Proteomes" id="UP001162001">
    <property type="component" value="Segment"/>
</dbReference>